<dbReference type="GO" id="GO:0033014">
    <property type="term" value="P:tetrapyrrole biosynthetic process"/>
    <property type="evidence" value="ECO:0007669"/>
    <property type="project" value="InterPro"/>
</dbReference>
<accession>B2J0U6</accession>
<keyword evidence="2" id="KW-0456">Lyase</keyword>
<sequence length="300" mass="33136">MLILDKVELISFIDKQMHSQSKQLNILTPSRELPLYGKRILVTAPRNYAYRLSEQIIKQGGLPVFMPTIETCYLSNYAKLDAALNHIAEFDWIVFTSRNGITAFFHRMNDLNIPVSVVEKCQLCALGKDAESLLSFCGKVDLIPTESSPAGIVAELAKIPQIHNKKVLIPAPEVVGLPEPDVVPNLITDLQQLGTEVIRVPTYITQGLNTSIYSIELNLIHQGMIDVIAFSSTAEVESFLTMVNSQSDYEGCIVACFGPYTTANARKLGVNVSIVSRDYSSFEGFAEAIAEFFTLTSNSH</sequence>
<dbReference type="PANTHER" id="PTHR38020:SF1">
    <property type="entry name" value="UROPORPHYRINOGEN-III SYNTHASE"/>
    <property type="match status" value="1"/>
</dbReference>
<dbReference type="PANTHER" id="PTHR38020">
    <property type="entry name" value="UROPORPHYRINOGEN-III SYNTHASE"/>
    <property type="match status" value="1"/>
</dbReference>
<dbReference type="Gene3D" id="3.40.50.10090">
    <property type="match status" value="2"/>
</dbReference>
<dbReference type="InterPro" id="IPR036108">
    <property type="entry name" value="4pyrrol_syn_uPrphyn_synt_sf"/>
</dbReference>
<protein>
    <submittedName>
        <fullName evidence="2">Uroporphyrinogen III synthase HEM4</fullName>
        <ecNumber evidence="2">4.2.1.75</ecNumber>
    </submittedName>
</protein>
<dbReference type="HOGENOM" id="CLU_011276_9_3_3"/>
<dbReference type="EMBL" id="CP001037">
    <property type="protein sequence ID" value="ACC80313.1"/>
    <property type="molecule type" value="Genomic_DNA"/>
</dbReference>
<reference evidence="2 3" key="2">
    <citation type="journal article" date="2013" name="Plant Physiol.">
        <title>A Nostoc punctiforme Sugar Transporter Necessary to Establish a Cyanobacterium-Plant Symbiosis.</title>
        <authorList>
            <person name="Ekman M."/>
            <person name="Picossi S."/>
            <person name="Campbell E.L."/>
            <person name="Meeks J.C."/>
            <person name="Flores E."/>
        </authorList>
    </citation>
    <scope>NUCLEOTIDE SEQUENCE [LARGE SCALE GENOMIC DNA]</scope>
    <source>
        <strain evidence="3">ATCC 29133 / PCC 73102</strain>
    </source>
</reference>
<gene>
    <name evidence="2" type="ordered locus">Npun_R1629</name>
</gene>
<dbReference type="AlphaFoldDB" id="B2J0U6"/>
<dbReference type="PhylomeDB" id="B2J0U6"/>
<reference evidence="3" key="1">
    <citation type="submission" date="2008-04" db="EMBL/GenBank/DDBJ databases">
        <title>Complete sequence of chromosome of Nostoc punctiforme ATCC 29133.</title>
        <authorList>
            <consortium name="US DOE Joint Genome Institute"/>
            <person name="Copeland A."/>
            <person name="Lucas S."/>
            <person name="Lapidus A."/>
            <person name="Glavina del Rio T."/>
            <person name="Dalin E."/>
            <person name="Tice H."/>
            <person name="Pitluck S."/>
            <person name="Chain P."/>
            <person name="Malfatti S."/>
            <person name="Shin M."/>
            <person name="Vergez L."/>
            <person name="Schmutz J."/>
            <person name="Larimer F."/>
            <person name="Land M."/>
            <person name="Hauser L."/>
            <person name="Kyrpides N."/>
            <person name="Kim E."/>
            <person name="Meeks J.C."/>
            <person name="Elhai J."/>
            <person name="Campbell E.L."/>
            <person name="Thiel T."/>
            <person name="Longmire J."/>
            <person name="Potts M."/>
            <person name="Atlas R."/>
        </authorList>
    </citation>
    <scope>NUCLEOTIDE SEQUENCE [LARGE SCALE GENOMIC DNA]</scope>
    <source>
        <strain evidence="3">ATCC 29133 / PCC 73102</strain>
    </source>
</reference>
<dbReference type="SUPFAM" id="SSF69618">
    <property type="entry name" value="HemD-like"/>
    <property type="match status" value="1"/>
</dbReference>
<dbReference type="EnsemblBacteria" id="ACC80313">
    <property type="protein sequence ID" value="ACC80313"/>
    <property type="gene ID" value="Npun_R1629"/>
</dbReference>
<proteinExistence type="predicted"/>
<dbReference type="EC" id="4.2.1.75" evidence="2"/>
<evidence type="ECO:0000313" key="3">
    <source>
        <dbReference type="Proteomes" id="UP000001191"/>
    </source>
</evidence>
<dbReference type="eggNOG" id="COG1587">
    <property type="taxonomic scope" value="Bacteria"/>
</dbReference>
<keyword evidence="3" id="KW-1185">Reference proteome</keyword>
<organism evidence="2 3">
    <name type="scientific">Nostoc punctiforme (strain ATCC 29133 / PCC 73102)</name>
    <dbReference type="NCBI Taxonomy" id="63737"/>
    <lineage>
        <taxon>Bacteria</taxon>
        <taxon>Bacillati</taxon>
        <taxon>Cyanobacteriota</taxon>
        <taxon>Cyanophyceae</taxon>
        <taxon>Nostocales</taxon>
        <taxon>Nostocaceae</taxon>
        <taxon>Nostoc</taxon>
    </lineage>
</organism>
<evidence type="ECO:0000313" key="2">
    <source>
        <dbReference type="EMBL" id="ACC80313.1"/>
    </source>
</evidence>
<evidence type="ECO:0000259" key="1">
    <source>
        <dbReference type="Pfam" id="PF02602"/>
    </source>
</evidence>
<dbReference type="STRING" id="63737.Npun_R1629"/>
<dbReference type="CDD" id="cd06578">
    <property type="entry name" value="HemD"/>
    <property type="match status" value="1"/>
</dbReference>
<name>B2J0U6_NOSP7</name>
<feature type="domain" description="Tetrapyrrole biosynthesis uroporphyrinogen III synthase" evidence="1">
    <location>
        <begin position="51"/>
        <end position="280"/>
    </location>
</feature>
<dbReference type="InterPro" id="IPR003754">
    <property type="entry name" value="4pyrrol_synth_uPrphyn_synth"/>
</dbReference>
<dbReference type="KEGG" id="npu:Npun_R1629"/>
<dbReference type="Pfam" id="PF02602">
    <property type="entry name" value="HEM4"/>
    <property type="match status" value="1"/>
</dbReference>
<dbReference type="GO" id="GO:0004852">
    <property type="term" value="F:uroporphyrinogen-III synthase activity"/>
    <property type="evidence" value="ECO:0007669"/>
    <property type="project" value="UniProtKB-EC"/>
</dbReference>
<dbReference type="Proteomes" id="UP000001191">
    <property type="component" value="Chromosome"/>
</dbReference>